<evidence type="ECO:0000313" key="2">
    <source>
        <dbReference type="Proteomes" id="UP001610063"/>
    </source>
</evidence>
<gene>
    <name evidence="1" type="ORF">ACHKAR_04025</name>
</gene>
<comment type="caution">
    <text evidence="1">The sequence shown here is derived from an EMBL/GenBank/DDBJ whole genome shotgun (WGS) entry which is preliminary data.</text>
</comment>
<sequence length="153" mass="17547">MKSTKTIASSWDPNKHLLTTQLSGEVDQADIAYWEQSLHDALGQIDDNSFFKIFINIYGFKAINLEAHKRFRAIIPLTLAQYGWKVGYVDLFEEEARHIPYTHTRGIRCVAAAHAHQDASKIERYEAEFSREAEHFFTDASEARAWIEGFIPG</sequence>
<evidence type="ECO:0000313" key="1">
    <source>
        <dbReference type="EMBL" id="MFH6982590.1"/>
    </source>
</evidence>
<protein>
    <recommendedName>
        <fullName evidence="3">STAS/SEC14 domain-containing protein</fullName>
    </recommendedName>
</protein>
<accession>A0ABW7N5C1</accession>
<dbReference type="RefSeq" id="WP_395416277.1">
    <property type="nucleotide sequence ID" value="NZ_JBIPKE010000012.1"/>
</dbReference>
<evidence type="ECO:0008006" key="3">
    <source>
        <dbReference type="Google" id="ProtNLM"/>
    </source>
</evidence>
<reference evidence="1 2" key="1">
    <citation type="journal article" date="2013" name="Int. J. Syst. Evol. Microbiol.">
        <title>Marinoscillum luteum sp. nov., isolated from marine sediment.</title>
        <authorList>
            <person name="Cha I.T."/>
            <person name="Park S.J."/>
            <person name="Kim S.J."/>
            <person name="Kim J.G."/>
            <person name="Jung M.Y."/>
            <person name="Shin K.S."/>
            <person name="Kwon K.K."/>
            <person name="Yang S.H."/>
            <person name="Seo Y.S."/>
            <person name="Rhee S.K."/>
        </authorList>
    </citation>
    <scope>NUCLEOTIDE SEQUENCE [LARGE SCALE GENOMIC DNA]</scope>
    <source>
        <strain evidence="1 2">KCTC 23939</strain>
    </source>
</reference>
<name>A0ABW7N5C1_9BACT</name>
<dbReference type="Proteomes" id="UP001610063">
    <property type="component" value="Unassembled WGS sequence"/>
</dbReference>
<keyword evidence="2" id="KW-1185">Reference proteome</keyword>
<proteinExistence type="predicted"/>
<dbReference type="EMBL" id="JBIPKE010000012">
    <property type="protein sequence ID" value="MFH6982590.1"/>
    <property type="molecule type" value="Genomic_DNA"/>
</dbReference>
<organism evidence="1 2">
    <name type="scientific">Marinoscillum luteum</name>
    <dbReference type="NCBI Taxonomy" id="861051"/>
    <lineage>
        <taxon>Bacteria</taxon>
        <taxon>Pseudomonadati</taxon>
        <taxon>Bacteroidota</taxon>
        <taxon>Cytophagia</taxon>
        <taxon>Cytophagales</taxon>
        <taxon>Reichenbachiellaceae</taxon>
        <taxon>Marinoscillum</taxon>
    </lineage>
</organism>